<evidence type="ECO:0000313" key="6">
    <source>
        <dbReference type="Proteomes" id="UP001595755"/>
    </source>
</evidence>
<dbReference type="InterPro" id="IPR003593">
    <property type="entry name" value="AAA+_ATPase"/>
</dbReference>
<dbReference type="InterPro" id="IPR003439">
    <property type="entry name" value="ABC_transporter-like_ATP-bd"/>
</dbReference>
<keyword evidence="3 5" id="KW-0067">ATP-binding</keyword>
<keyword evidence="2" id="KW-0547">Nucleotide-binding</keyword>
<dbReference type="CDD" id="cd03255">
    <property type="entry name" value="ABC_MJ0796_LolCDE_FtsE"/>
    <property type="match status" value="1"/>
</dbReference>
<evidence type="ECO:0000313" key="5">
    <source>
        <dbReference type="EMBL" id="MFC4306975.1"/>
    </source>
</evidence>
<dbReference type="InterPro" id="IPR015854">
    <property type="entry name" value="ABC_transpr_LolD-like"/>
</dbReference>
<gene>
    <name evidence="5" type="ORF">ACFO1S_26490</name>
</gene>
<dbReference type="InterPro" id="IPR027417">
    <property type="entry name" value="P-loop_NTPase"/>
</dbReference>
<dbReference type="SMART" id="SM00382">
    <property type="entry name" value="AAA"/>
    <property type="match status" value="1"/>
</dbReference>
<feature type="domain" description="ABC transporter" evidence="4">
    <location>
        <begin position="5"/>
        <end position="245"/>
    </location>
</feature>
<dbReference type="InterPro" id="IPR017911">
    <property type="entry name" value="MacB-like_ATP-bd"/>
</dbReference>
<dbReference type="GO" id="GO:0005524">
    <property type="term" value="F:ATP binding"/>
    <property type="evidence" value="ECO:0007669"/>
    <property type="project" value="UniProtKB-KW"/>
</dbReference>
<evidence type="ECO:0000256" key="3">
    <source>
        <dbReference type="ARBA" id="ARBA00022840"/>
    </source>
</evidence>
<evidence type="ECO:0000256" key="1">
    <source>
        <dbReference type="ARBA" id="ARBA00022448"/>
    </source>
</evidence>
<dbReference type="Gene3D" id="3.40.50.300">
    <property type="entry name" value="P-loop containing nucleotide triphosphate hydrolases"/>
    <property type="match status" value="1"/>
</dbReference>
<evidence type="ECO:0000259" key="4">
    <source>
        <dbReference type="PROSITE" id="PS50893"/>
    </source>
</evidence>
<reference evidence="6" key="1">
    <citation type="journal article" date="2019" name="Int. J. Syst. Evol. Microbiol.">
        <title>The Global Catalogue of Microorganisms (GCM) 10K type strain sequencing project: providing services to taxonomists for standard genome sequencing and annotation.</title>
        <authorList>
            <consortium name="The Broad Institute Genomics Platform"/>
            <consortium name="The Broad Institute Genome Sequencing Center for Infectious Disease"/>
            <person name="Wu L."/>
            <person name="Ma J."/>
        </authorList>
    </citation>
    <scope>NUCLEOTIDE SEQUENCE [LARGE SCALE GENOMIC DNA]</scope>
    <source>
        <strain evidence="6">CGMCC 4.1641</strain>
    </source>
</reference>
<accession>A0ABV8SIY2</accession>
<keyword evidence="1" id="KW-0813">Transport</keyword>
<dbReference type="Proteomes" id="UP001595755">
    <property type="component" value="Unassembled WGS sequence"/>
</dbReference>
<dbReference type="SUPFAM" id="SSF52540">
    <property type="entry name" value="P-loop containing nucleoside triphosphate hydrolases"/>
    <property type="match status" value="1"/>
</dbReference>
<dbReference type="Pfam" id="PF00005">
    <property type="entry name" value="ABC_tran"/>
    <property type="match status" value="1"/>
</dbReference>
<dbReference type="PANTHER" id="PTHR24220:SF86">
    <property type="entry name" value="ABC TRANSPORTER ABCH.1"/>
    <property type="match status" value="1"/>
</dbReference>
<sequence>MKDILEVNNLNKSYSLNKSEEQAVLRNIDLRIPEGQFVSVMGASGSGKSTLLYTISGMDRMTSGQVRFDQEDISSLPDKTLAALRRNKMGFIFQQIHLLKNLTLLDNIVLSEYLAGRESRKAINRRARELMSEMGIAELEDRDVTQASGGQLQRVGICRALMNRPKMIFGDEPTGALNSKATSEIMALLGRINRSGTTILLVTHDVKVAARTERVLLMEDGRIVGEQHLGKYEQDRNDDAKLREEKLSSWLLQMGV</sequence>
<name>A0ABV8SIY2_9BACL</name>
<protein>
    <submittedName>
        <fullName evidence="5">ABC transporter ATP-binding protein</fullName>
    </submittedName>
</protein>
<dbReference type="EMBL" id="JBHSED010000070">
    <property type="protein sequence ID" value="MFC4306975.1"/>
    <property type="molecule type" value="Genomic_DNA"/>
</dbReference>
<dbReference type="PANTHER" id="PTHR24220">
    <property type="entry name" value="IMPORT ATP-BINDING PROTEIN"/>
    <property type="match status" value="1"/>
</dbReference>
<comment type="caution">
    <text evidence="5">The sequence shown here is derived from an EMBL/GenBank/DDBJ whole genome shotgun (WGS) entry which is preliminary data.</text>
</comment>
<keyword evidence="6" id="KW-1185">Reference proteome</keyword>
<proteinExistence type="predicted"/>
<dbReference type="RefSeq" id="WP_204604154.1">
    <property type="nucleotide sequence ID" value="NZ_JBHSED010000070.1"/>
</dbReference>
<evidence type="ECO:0000256" key="2">
    <source>
        <dbReference type="ARBA" id="ARBA00022741"/>
    </source>
</evidence>
<dbReference type="PROSITE" id="PS50893">
    <property type="entry name" value="ABC_TRANSPORTER_2"/>
    <property type="match status" value="1"/>
</dbReference>
<organism evidence="5 6">
    <name type="scientific">Cohnella boryungensis</name>
    <dbReference type="NCBI Taxonomy" id="768479"/>
    <lineage>
        <taxon>Bacteria</taxon>
        <taxon>Bacillati</taxon>
        <taxon>Bacillota</taxon>
        <taxon>Bacilli</taxon>
        <taxon>Bacillales</taxon>
        <taxon>Paenibacillaceae</taxon>
        <taxon>Cohnella</taxon>
    </lineage>
</organism>